<organism evidence="1 2">
    <name type="scientific">Melastoma candidum</name>
    <dbReference type="NCBI Taxonomy" id="119954"/>
    <lineage>
        <taxon>Eukaryota</taxon>
        <taxon>Viridiplantae</taxon>
        <taxon>Streptophyta</taxon>
        <taxon>Embryophyta</taxon>
        <taxon>Tracheophyta</taxon>
        <taxon>Spermatophyta</taxon>
        <taxon>Magnoliopsida</taxon>
        <taxon>eudicotyledons</taxon>
        <taxon>Gunneridae</taxon>
        <taxon>Pentapetalae</taxon>
        <taxon>rosids</taxon>
        <taxon>malvids</taxon>
        <taxon>Myrtales</taxon>
        <taxon>Melastomataceae</taxon>
        <taxon>Melastomatoideae</taxon>
        <taxon>Melastomateae</taxon>
        <taxon>Melastoma</taxon>
    </lineage>
</organism>
<comment type="caution">
    <text evidence="1">The sequence shown here is derived from an EMBL/GenBank/DDBJ whole genome shotgun (WGS) entry which is preliminary data.</text>
</comment>
<reference evidence="2" key="1">
    <citation type="journal article" date="2023" name="Front. Plant Sci.">
        <title>Chromosomal-level genome assembly of Melastoma candidum provides insights into trichome evolution.</title>
        <authorList>
            <person name="Zhong Y."/>
            <person name="Wu W."/>
            <person name="Sun C."/>
            <person name="Zou P."/>
            <person name="Liu Y."/>
            <person name="Dai S."/>
            <person name="Zhou R."/>
        </authorList>
    </citation>
    <scope>NUCLEOTIDE SEQUENCE [LARGE SCALE GENOMIC DNA]</scope>
</reference>
<name>A0ACB9L3E2_9MYRT</name>
<accession>A0ACB9L3E2</accession>
<protein>
    <submittedName>
        <fullName evidence="1">Uncharacterized protein</fullName>
    </submittedName>
</protein>
<dbReference type="Proteomes" id="UP001057402">
    <property type="component" value="Chromosome 12"/>
</dbReference>
<evidence type="ECO:0000313" key="1">
    <source>
        <dbReference type="EMBL" id="KAI4303931.1"/>
    </source>
</evidence>
<evidence type="ECO:0000313" key="2">
    <source>
        <dbReference type="Proteomes" id="UP001057402"/>
    </source>
</evidence>
<proteinExistence type="predicted"/>
<dbReference type="EMBL" id="CM042891">
    <property type="protein sequence ID" value="KAI4303931.1"/>
    <property type="molecule type" value="Genomic_DNA"/>
</dbReference>
<keyword evidence="2" id="KW-1185">Reference proteome</keyword>
<sequence>MSTSTVHLIRVINVHICDPQSCSSEEGGVCRWAVKYHHNRGGENNPTQHVREETDGHFSSNGYNLTIRKEDRSIMGLQIYCPLPIYTWVVSEERTKIKKEEGPHPARHHVGDQKTPKMRNFWWIKKGKGNKGQINLAKGCRVKKSNIYIMLVFYQRVALVESGTVKVAHADVCR</sequence>
<gene>
    <name evidence="1" type="ORF">MLD38_039508</name>
</gene>